<evidence type="ECO:0000313" key="2">
    <source>
        <dbReference type="EMBL" id="RCV38852.1"/>
    </source>
</evidence>
<organism evidence="2">
    <name type="scientific">Setaria italica</name>
    <name type="common">Foxtail millet</name>
    <name type="synonym">Panicum italicum</name>
    <dbReference type="NCBI Taxonomy" id="4555"/>
    <lineage>
        <taxon>Eukaryota</taxon>
        <taxon>Viridiplantae</taxon>
        <taxon>Streptophyta</taxon>
        <taxon>Embryophyta</taxon>
        <taxon>Tracheophyta</taxon>
        <taxon>Spermatophyta</taxon>
        <taxon>Magnoliopsida</taxon>
        <taxon>Liliopsida</taxon>
        <taxon>Poales</taxon>
        <taxon>Poaceae</taxon>
        <taxon>PACMAD clade</taxon>
        <taxon>Panicoideae</taxon>
        <taxon>Panicodae</taxon>
        <taxon>Paniceae</taxon>
        <taxon>Cenchrinae</taxon>
        <taxon>Setaria</taxon>
    </lineage>
</organism>
<reference evidence="2" key="1">
    <citation type="journal article" date="2012" name="Nat. Biotechnol.">
        <title>Reference genome sequence of the model plant Setaria.</title>
        <authorList>
            <person name="Bennetzen J.L."/>
            <person name="Schmutz J."/>
            <person name="Wang H."/>
            <person name="Percifield R."/>
            <person name="Hawkins J."/>
            <person name="Pontaroli A.C."/>
            <person name="Estep M."/>
            <person name="Feng L."/>
            <person name="Vaughn J.N."/>
            <person name="Grimwood J."/>
            <person name="Jenkins J."/>
            <person name="Barry K."/>
            <person name="Lindquist E."/>
            <person name="Hellsten U."/>
            <person name="Deshpande S."/>
            <person name="Wang X."/>
            <person name="Wu X."/>
            <person name="Mitros T."/>
            <person name="Triplett J."/>
            <person name="Yang X."/>
            <person name="Ye C.Y."/>
            <person name="Mauro-Herrera M."/>
            <person name="Wang L."/>
            <person name="Li P."/>
            <person name="Sharma M."/>
            <person name="Sharma R."/>
            <person name="Ronald P.C."/>
            <person name="Panaud O."/>
            <person name="Kellogg E.A."/>
            <person name="Brutnell T.P."/>
            <person name="Doust A.N."/>
            <person name="Tuskan G.A."/>
            <person name="Rokhsar D."/>
            <person name="Devos K.M."/>
        </authorList>
    </citation>
    <scope>NUCLEOTIDE SEQUENCE [LARGE SCALE GENOMIC DNA]</scope>
    <source>
        <strain evidence="2">Yugu1</strain>
    </source>
</reference>
<proteinExistence type="predicted"/>
<feature type="region of interest" description="Disordered" evidence="1">
    <location>
        <begin position="119"/>
        <end position="171"/>
    </location>
</feature>
<protein>
    <submittedName>
        <fullName evidence="2">Uncharacterized protein</fullName>
    </submittedName>
</protein>
<name>A0A368S8T8_SETIT</name>
<dbReference type="EMBL" id="CM003535">
    <property type="protein sequence ID" value="RCV38852.1"/>
    <property type="molecule type" value="Genomic_DNA"/>
</dbReference>
<evidence type="ECO:0000256" key="1">
    <source>
        <dbReference type="SAM" id="MobiDB-lite"/>
    </source>
</evidence>
<sequence>MSCRAGEAAQPRRRRRTVFPFQRRWRTGEHATAAGGGRPEEKPIRPRGFFANNRDPFVSYRGYVQIGQGVMQILCLACRRAAAGGGRSCCRRRPPIVPPPCFQPLPSVAFLRIPPRRRGLCPGQATNTGSSSPPQCQSPPVPRRRRLPWGSSARAEVGARGRGLGRQPNSGPPLLRLSGCWLGASHSI</sequence>
<dbReference type="AlphaFoldDB" id="A0A368S8T8"/>
<gene>
    <name evidence="2" type="ORF">SETIT_8G175600v2</name>
</gene>
<accession>A0A368S8T8</accession>
<feature type="region of interest" description="Disordered" evidence="1">
    <location>
        <begin position="28"/>
        <end position="48"/>
    </location>
</feature>
<reference evidence="2" key="2">
    <citation type="submission" date="2015-07" db="EMBL/GenBank/DDBJ databases">
        <authorList>
            <person name="Noorani M."/>
        </authorList>
    </citation>
    <scope>NUCLEOTIDE SEQUENCE</scope>
    <source>
        <strain evidence="2">Yugu1</strain>
    </source>
</reference>